<evidence type="ECO:0000256" key="2">
    <source>
        <dbReference type="PROSITE-ProRule" id="PRU00176"/>
    </source>
</evidence>
<dbReference type="InterPro" id="IPR035979">
    <property type="entry name" value="RBD_domain_sf"/>
</dbReference>
<dbReference type="SMART" id="SM00361">
    <property type="entry name" value="RRM_1"/>
    <property type="match status" value="3"/>
</dbReference>
<gene>
    <name evidence="6" type="ORF">CTEN210_17866</name>
</gene>
<evidence type="ECO:0000256" key="4">
    <source>
        <dbReference type="SAM" id="SignalP"/>
    </source>
</evidence>
<dbReference type="SUPFAM" id="SSF54928">
    <property type="entry name" value="RNA-binding domain, RBD"/>
    <property type="match status" value="3"/>
</dbReference>
<dbReference type="Proteomes" id="UP001054902">
    <property type="component" value="Unassembled WGS sequence"/>
</dbReference>
<feature type="region of interest" description="Disordered" evidence="3">
    <location>
        <begin position="335"/>
        <end position="365"/>
    </location>
</feature>
<evidence type="ECO:0000256" key="3">
    <source>
        <dbReference type="SAM" id="MobiDB-lite"/>
    </source>
</evidence>
<protein>
    <recommendedName>
        <fullName evidence="5">RRM domain-containing protein</fullName>
    </recommendedName>
</protein>
<dbReference type="InterPro" id="IPR012677">
    <property type="entry name" value="Nucleotide-bd_a/b_plait_sf"/>
</dbReference>
<dbReference type="Gene3D" id="3.30.70.330">
    <property type="match status" value="3"/>
</dbReference>
<name>A0AAD3DE97_9STRA</name>
<organism evidence="6 7">
    <name type="scientific">Chaetoceros tenuissimus</name>
    <dbReference type="NCBI Taxonomy" id="426638"/>
    <lineage>
        <taxon>Eukaryota</taxon>
        <taxon>Sar</taxon>
        <taxon>Stramenopiles</taxon>
        <taxon>Ochrophyta</taxon>
        <taxon>Bacillariophyta</taxon>
        <taxon>Coscinodiscophyceae</taxon>
        <taxon>Chaetocerotophycidae</taxon>
        <taxon>Chaetocerotales</taxon>
        <taxon>Chaetocerotaceae</taxon>
        <taxon>Chaetoceros</taxon>
    </lineage>
</organism>
<dbReference type="InterPro" id="IPR003954">
    <property type="entry name" value="RRM_euk-type"/>
</dbReference>
<feature type="signal peptide" evidence="4">
    <location>
        <begin position="1"/>
        <end position="21"/>
    </location>
</feature>
<feature type="compositionally biased region" description="Low complexity" evidence="3">
    <location>
        <begin position="342"/>
        <end position="353"/>
    </location>
</feature>
<dbReference type="EMBL" id="BLLK01000074">
    <property type="protein sequence ID" value="GFH61390.1"/>
    <property type="molecule type" value="Genomic_DNA"/>
</dbReference>
<proteinExistence type="predicted"/>
<dbReference type="PROSITE" id="PS50102">
    <property type="entry name" value="RRM"/>
    <property type="match status" value="3"/>
</dbReference>
<dbReference type="SMART" id="SM00360">
    <property type="entry name" value="RRM"/>
    <property type="match status" value="3"/>
</dbReference>
<dbReference type="AlphaFoldDB" id="A0AAD3DE97"/>
<feature type="region of interest" description="Disordered" evidence="3">
    <location>
        <begin position="61"/>
        <end position="80"/>
    </location>
</feature>
<comment type="caution">
    <text evidence="6">The sequence shown here is derived from an EMBL/GenBank/DDBJ whole genome shotgun (WGS) entry which is preliminary data.</text>
</comment>
<keyword evidence="4" id="KW-0732">Signal</keyword>
<sequence>MIFQKQSIAIILACVASTASAFSLIPSSTRTAIVTKPLSIANYGTQTSSPLFMSDNDVVATTEETPAEEGDSSESEKPQEDISKVAYVVNLNYDTPFADIKETFAKYGTVEKVFVAKNKETGKNKGIAFVTMSTEEERDAAIEALNDKELDGRVVYVNKAKPRGSRNGSNSNLTKLYIGNIAFDTSAEDLTSVFSEYGELTNVYLPVDRFSGQPRGFAFLEMEKDAAEKAIEACNGMSFGGRTIDVKVSLPRGVKAPPRKNETKLYVGNVSFDTEINTLRELFQEYGPVIDLYMPLDQSTGSSRGFAFVTLEPENALRAIEEVDGWEVDGRELRVNEAQPKGSGNNNNNGNYNDEAAQQDEVNEW</sequence>
<dbReference type="GO" id="GO:0003723">
    <property type="term" value="F:RNA binding"/>
    <property type="evidence" value="ECO:0007669"/>
    <property type="project" value="UniProtKB-UniRule"/>
</dbReference>
<dbReference type="InterPro" id="IPR052462">
    <property type="entry name" value="SLIRP/GR-RBP-like"/>
</dbReference>
<keyword evidence="7" id="KW-1185">Reference proteome</keyword>
<feature type="chain" id="PRO_5042093645" description="RRM domain-containing protein" evidence="4">
    <location>
        <begin position="22"/>
        <end position="365"/>
    </location>
</feature>
<accession>A0AAD3DE97</accession>
<feature type="domain" description="RRM" evidence="5">
    <location>
        <begin position="263"/>
        <end position="340"/>
    </location>
</feature>
<evidence type="ECO:0000313" key="6">
    <source>
        <dbReference type="EMBL" id="GFH61390.1"/>
    </source>
</evidence>
<evidence type="ECO:0000313" key="7">
    <source>
        <dbReference type="Proteomes" id="UP001054902"/>
    </source>
</evidence>
<dbReference type="InterPro" id="IPR000504">
    <property type="entry name" value="RRM_dom"/>
</dbReference>
<evidence type="ECO:0000256" key="1">
    <source>
        <dbReference type="ARBA" id="ARBA00022884"/>
    </source>
</evidence>
<reference evidence="6 7" key="1">
    <citation type="journal article" date="2021" name="Sci. Rep.">
        <title>The genome of the diatom Chaetoceros tenuissimus carries an ancient integrated fragment of an extant virus.</title>
        <authorList>
            <person name="Hongo Y."/>
            <person name="Kimura K."/>
            <person name="Takaki Y."/>
            <person name="Yoshida Y."/>
            <person name="Baba S."/>
            <person name="Kobayashi G."/>
            <person name="Nagasaki K."/>
            <person name="Hano T."/>
            <person name="Tomaru Y."/>
        </authorList>
    </citation>
    <scope>NUCLEOTIDE SEQUENCE [LARGE SCALE GENOMIC DNA]</scope>
    <source>
        <strain evidence="6 7">NIES-3715</strain>
    </source>
</reference>
<feature type="domain" description="RRM" evidence="5">
    <location>
        <begin position="174"/>
        <end position="251"/>
    </location>
</feature>
<dbReference type="Pfam" id="PF00076">
    <property type="entry name" value="RRM_1"/>
    <property type="match status" value="3"/>
</dbReference>
<dbReference type="PANTHER" id="PTHR48027">
    <property type="entry name" value="HETEROGENEOUS NUCLEAR RIBONUCLEOPROTEIN 87F-RELATED"/>
    <property type="match status" value="1"/>
</dbReference>
<evidence type="ECO:0000259" key="5">
    <source>
        <dbReference type="PROSITE" id="PS50102"/>
    </source>
</evidence>
<keyword evidence="1 2" id="KW-0694">RNA-binding</keyword>
<feature type="domain" description="RRM" evidence="5">
    <location>
        <begin position="84"/>
        <end position="162"/>
    </location>
</feature>